<name>A0A928VPH4_9CYAN</name>
<dbReference type="CDD" id="cd00586">
    <property type="entry name" value="4HBT"/>
    <property type="match status" value="1"/>
</dbReference>
<dbReference type="Proteomes" id="UP000625316">
    <property type="component" value="Unassembled WGS sequence"/>
</dbReference>
<comment type="caution">
    <text evidence="1">The sequence shown here is derived from an EMBL/GenBank/DDBJ whole genome shotgun (WGS) entry which is preliminary data.</text>
</comment>
<accession>A0A928VPH4</accession>
<dbReference type="Pfam" id="PF13279">
    <property type="entry name" value="4HBT_2"/>
    <property type="match status" value="1"/>
</dbReference>
<dbReference type="Gene3D" id="3.10.129.10">
    <property type="entry name" value="Hotdog Thioesterase"/>
    <property type="match status" value="1"/>
</dbReference>
<reference evidence="1" key="1">
    <citation type="submission" date="2020-10" db="EMBL/GenBank/DDBJ databases">
        <authorList>
            <person name="Castelo-Branco R."/>
            <person name="Eusebio N."/>
            <person name="Adriana R."/>
            <person name="Vieira A."/>
            <person name="Brugerolle De Fraissinette N."/>
            <person name="Rezende De Castro R."/>
            <person name="Schneider M.P."/>
            <person name="Vasconcelos V."/>
            <person name="Leao P.N."/>
        </authorList>
    </citation>
    <scope>NUCLEOTIDE SEQUENCE</scope>
    <source>
        <strain evidence="1">LEGE 11480</strain>
    </source>
</reference>
<proteinExistence type="predicted"/>
<dbReference type="PANTHER" id="PTHR31793">
    <property type="entry name" value="4-HYDROXYBENZOYL-COA THIOESTERASE FAMILY MEMBER"/>
    <property type="match status" value="1"/>
</dbReference>
<evidence type="ECO:0000313" key="2">
    <source>
        <dbReference type="Proteomes" id="UP000625316"/>
    </source>
</evidence>
<dbReference type="SUPFAM" id="SSF54637">
    <property type="entry name" value="Thioesterase/thiol ester dehydrase-isomerase"/>
    <property type="match status" value="1"/>
</dbReference>
<dbReference type="InterPro" id="IPR029069">
    <property type="entry name" value="HotDog_dom_sf"/>
</dbReference>
<protein>
    <submittedName>
        <fullName evidence="1">Acyl-CoA thioesterase</fullName>
    </submittedName>
</protein>
<evidence type="ECO:0000313" key="1">
    <source>
        <dbReference type="EMBL" id="MBE9029679.1"/>
    </source>
</evidence>
<sequence length="146" mass="16812">MSLTLPTVNTITFDLEAYSYQIDFSGFVSHIVYIQWIEIAWLKLLEGIALPRNQLASYDLLPVLTQTSIQYWRPLSLGDRVRVELWITRLEDANLDLKICFYNAEDGTVAEATQSWIFTDCNSHLPKALTPDLQSLFHPYLTVNQD</sequence>
<dbReference type="AlphaFoldDB" id="A0A928VPH4"/>
<dbReference type="PANTHER" id="PTHR31793:SF24">
    <property type="entry name" value="LONG-CHAIN ACYL-COA THIOESTERASE FADM"/>
    <property type="match status" value="1"/>
</dbReference>
<dbReference type="GO" id="GO:0047617">
    <property type="term" value="F:fatty acyl-CoA hydrolase activity"/>
    <property type="evidence" value="ECO:0007669"/>
    <property type="project" value="TreeGrafter"/>
</dbReference>
<dbReference type="RefSeq" id="WP_264324496.1">
    <property type="nucleotide sequence ID" value="NZ_JADEXQ010000020.1"/>
</dbReference>
<gene>
    <name evidence="1" type="ORF">IQ266_08045</name>
</gene>
<dbReference type="InterPro" id="IPR050563">
    <property type="entry name" value="4-hydroxybenzoyl-CoA_TE"/>
</dbReference>
<dbReference type="EMBL" id="JADEXQ010000020">
    <property type="protein sequence ID" value="MBE9029679.1"/>
    <property type="molecule type" value="Genomic_DNA"/>
</dbReference>
<keyword evidence="2" id="KW-1185">Reference proteome</keyword>
<organism evidence="1 2">
    <name type="scientific">Romeriopsis navalis LEGE 11480</name>
    <dbReference type="NCBI Taxonomy" id="2777977"/>
    <lineage>
        <taxon>Bacteria</taxon>
        <taxon>Bacillati</taxon>
        <taxon>Cyanobacteriota</taxon>
        <taxon>Cyanophyceae</taxon>
        <taxon>Leptolyngbyales</taxon>
        <taxon>Leptolyngbyaceae</taxon>
        <taxon>Romeriopsis</taxon>
        <taxon>Romeriopsis navalis</taxon>
    </lineage>
</organism>